<feature type="coiled-coil region" evidence="1">
    <location>
        <begin position="74"/>
        <end position="101"/>
    </location>
</feature>
<dbReference type="RefSeq" id="WP_310303488.1">
    <property type="nucleotide sequence ID" value="NZ_BAAAPS010000003.1"/>
</dbReference>
<dbReference type="Proteomes" id="UP001183648">
    <property type="component" value="Unassembled WGS sequence"/>
</dbReference>
<dbReference type="EMBL" id="JAVDYG010000001">
    <property type="protein sequence ID" value="MDR7363270.1"/>
    <property type="molecule type" value="Genomic_DNA"/>
</dbReference>
<keyword evidence="1" id="KW-0175">Coiled coil</keyword>
<protein>
    <submittedName>
        <fullName evidence="2">Uncharacterized protein</fullName>
    </submittedName>
</protein>
<proteinExistence type="predicted"/>
<accession>A0ABU2BXZ2</accession>
<gene>
    <name evidence="2" type="ORF">J2S63_002823</name>
</gene>
<reference evidence="2 3" key="1">
    <citation type="submission" date="2023-07" db="EMBL/GenBank/DDBJ databases">
        <title>Sequencing the genomes of 1000 actinobacteria strains.</title>
        <authorList>
            <person name="Klenk H.-P."/>
        </authorList>
    </citation>
    <scope>NUCLEOTIDE SEQUENCE [LARGE SCALE GENOMIC DNA]</scope>
    <source>
        <strain evidence="2 3">DSM 19426</strain>
    </source>
</reference>
<keyword evidence="3" id="KW-1185">Reference proteome</keyword>
<evidence type="ECO:0000256" key="1">
    <source>
        <dbReference type="SAM" id="Coils"/>
    </source>
</evidence>
<comment type="caution">
    <text evidence="2">The sequence shown here is derived from an EMBL/GenBank/DDBJ whole genome shotgun (WGS) entry which is preliminary data.</text>
</comment>
<name>A0ABU2BXZ2_9ACTN</name>
<organism evidence="2 3">
    <name type="scientific">Nocardioides marmoribigeumensis</name>
    <dbReference type="NCBI Taxonomy" id="433649"/>
    <lineage>
        <taxon>Bacteria</taxon>
        <taxon>Bacillati</taxon>
        <taxon>Actinomycetota</taxon>
        <taxon>Actinomycetes</taxon>
        <taxon>Propionibacteriales</taxon>
        <taxon>Nocardioidaceae</taxon>
        <taxon>Nocardioides</taxon>
    </lineage>
</organism>
<evidence type="ECO:0000313" key="3">
    <source>
        <dbReference type="Proteomes" id="UP001183648"/>
    </source>
</evidence>
<evidence type="ECO:0000313" key="2">
    <source>
        <dbReference type="EMBL" id="MDR7363270.1"/>
    </source>
</evidence>
<sequence length="105" mass="11899">MGAPWWLQAFNAVEGAVGPRVEEFVHGPTFSTSLVVVQKVKRGMKGQVERRTSQVWHLVNLPAGTDVRRLRGQIGDLDHEVRALRSALEREKRARARKERSRDDG</sequence>